<protein>
    <submittedName>
        <fullName evidence="2">Uncharacterized protein</fullName>
    </submittedName>
</protein>
<sequence length="232" mass="24710">MLPPNQSQIQQQLQLHQQSQSQQQAQQIAGQTPTSNPTKLSPSLSGPSPVIGNKPSPGEPAGKRGRKQSTSNQTTTPNSAPTPSHLKKEFSTPLTPTSETPNDTSNINVKRKRKGSVVGESPKKAALNKKNDIDSLKEEKDDKTDDSLNVMVPPSALSGNFHDIGQGDQMFSMDVLDSSSGDNQLFGSGSNSNGLEDIDFDFNSFLDGNNDGINTFNWGGVDAVDAIESGDS</sequence>
<dbReference type="eggNOG" id="KOG4594">
    <property type="taxonomic scope" value="Eukaryota"/>
</dbReference>
<name>G3B1M0_CANTC</name>
<gene>
    <name evidence="2" type="ORF">CANTEDRAFT_113247</name>
</gene>
<dbReference type="EMBL" id="GL996515">
    <property type="protein sequence ID" value="EGV64478.1"/>
    <property type="molecule type" value="Genomic_DNA"/>
</dbReference>
<keyword evidence="3" id="KW-1185">Reference proteome</keyword>
<accession>G3B1M0</accession>
<reference evidence="2 3" key="1">
    <citation type="journal article" date="2011" name="Proc. Natl. Acad. Sci. U.S.A.">
        <title>Comparative genomics of xylose-fermenting fungi for enhanced biofuel production.</title>
        <authorList>
            <person name="Wohlbach D.J."/>
            <person name="Kuo A."/>
            <person name="Sato T.K."/>
            <person name="Potts K.M."/>
            <person name="Salamov A.A."/>
            <person name="LaButti K.M."/>
            <person name="Sun H."/>
            <person name="Clum A."/>
            <person name="Pangilinan J.L."/>
            <person name="Lindquist E.A."/>
            <person name="Lucas S."/>
            <person name="Lapidus A."/>
            <person name="Jin M."/>
            <person name="Gunawan C."/>
            <person name="Balan V."/>
            <person name="Dale B.E."/>
            <person name="Jeffries T.W."/>
            <person name="Zinkel R."/>
            <person name="Barry K.W."/>
            <person name="Grigoriev I.V."/>
            <person name="Gasch A.P."/>
        </authorList>
    </citation>
    <scope>NUCLEOTIDE SEQUENCE [LARGE SCALE GENOMIC DNA]</scope>
    <source>
        <strain evidence="3">ATCC 10573 / BCRC 21748 / CBS 615 / JCM 9827 / NBRC 10315 / NRRL Y-1498 / VKM Y-70</strain>
    </source>
</reference>
<feature type="compositionally biased region" description="Polar residues" evidence="1">
    <location>
        <begin position="32"/>
        <end position="46"/>
    </location>
</feature>
<dbReference type="AlphaFoldDB" id="G3B1M0"/>
<evidence type="ECO:0000256" key="1">
    <source>
        <dbReference type="SAM" id="MobiDB-lite"/>
    </source>
</evidence>
<dbReference type="Proteomes" id="UP000000707">
    <property type="component" value="Unassembled WGS sequence"/>
</dbReference>
<feature type="compositionally biased region" description="Low complexity" evidence="1">
    <location>
        <begin position="68"/>
        <end position="84"/>
    </location>
</feature>
<dbReference type="STRING" id="590646.G3B1M0"/>
<proteinExistence type="predicted"/>
<feature type="region of interest" description="Disordered" evidence="1">
    <location>
        <begin position="1"/>
        <end position="164"/>
    </location>
</feature>
<organism evidence="3">
    <name type="scientific">Candida tenuis (strain ATCC 10573 / BCRC 21748 / CBS 615 / JCM 9827 / NBRC 10315 / NRRL Y-1498 / VKM Y-70)</name>
    <name type="common">Yeast</name>
    <name type="synonym">Yamadazyma tenuis</name>
    <dbReference type="NCBI Taxonomy" id="590646"/>
    <lineage>
        <taxon>Eukaryota</taxon>
        <taxon>Fungi</taxon>
        <taxon>Dikarya</taxon>
        <taxon>Ascomycota</taxon>
        <taxon>Saccharomycotina</taxon>
        <taxon>Pichiomycetes</taxon>
        <taxon>Debaryomycetaceae</taxon>
        <taxon>Yamadazyma</taxon>
    </lineage>
</organism>
<feature type="compositionally biased region" description="Low complexity" evidence="1">
    <location>
        <begin position="1"/>
        <end position="31"/>
    </location>
</feature>
<feature type="compositionally biased region" description="Basic and acidic residues" evidence="1">
    <location>
        <begin position="129"/>
        <end position="146"/>
    </location>
</feature>
<evidence type="ECO:0000313" key="2">
    <source>
        <dbReference type="EMBL" id="EGV64478.1"/>
    </source>
</evidence>
<dbReference type="HOGENOM" id="CLU_1194756_0_0_1"/>
<feature type="compositionally biased region" description="Polar residues" evidence="1">
    <location>
        <begin position="92"/>
        <end position="108"/>
    </location>
</feature>
<evidence type="ECO:0000313" key="3">
    <source>
        <dbReference type="Proteomes" id="UP000000707"/>
    </source>
</evidence>